<evidence type="ECO:0000256" key="4">
    <source>
        <dbReference type="SAM" id="MobiDB-lite"/>
    </source>
</evidence>
<feature type="transmembrane region" description="Helical" evidence="5">
    <location>
        <begin position="84"/>
        <end position="100"/>
    </location>
</feature>
<dbReference type="Gene3D" id="3.30.565.10">
    <property type="entry name" value="Histidine kinase-like ATPase, C-terminal domain"/>
    <property type="match status" value="1"/>
</dbReference>
<evidence type="ECO:0000256" key="1">
    <source>
        <dbReference type="ARBA" id="ARBA00022679"/>
    </source>
</evidence>
<proteinExistence type="predicted"/>
<organism evidence="7 8">
    <name type="scientific">Cryobacterium arcticum</name>
    <dbReference type="NCBI Taxonomy" id="670052"/>
    <lineage>
        <taxon>Bacteria</taxon>
        <taxon>Bacillati</taxon>
        <taxon>Actinomycetota</taxon>
        <taxon>Actinomycetes</taxon>
        <taxon>Micrococcales</taxon>
        <taxon>Microbacteriaceae</taxon>
        <taxon>Cryobacterium</taxon>
    </lineage>
</organism>
<comment type="caution">
    <text evidence="7">The sequence shown here is derived from an EMBL/GenBank/DDBJ whole genome shotgun (WGS) entry which is preliminary data.</text>
</comment>
<feature type="transmembrane region" description="Helical" evidence="5">
    <location>
        <begin position="50"/>
        <end position="72"/>
    </location>
</feature>
<evidence type="ECO:0000313" key="8">
    <source>
        <dbReference type="Proteomes" id="UP000246722"/>
    </source>
</evidence>
<dbReference type="InterPro" id="IPR011712">
    <property type="entry name" value="Sig_transdc_His_kin_sub3_dim/P"/>
</dbReference>
<dbReference type="Pfam" id="PF07730">
    <property type="entry name" value="HisKA_3"/>
    <property type="match status" value="1"/>
</dbReference>
<keyword evidence="8" id="KW-1185">Reference proteome</keyword>
<name>A0A317ZT76_9MICO</name>
<evidence type="ECO:0000313" key="7">
    <source>
        <dbReference type="EMBL" id="PXA68329.1"/>
    </source>
</evidence>
<dbReference type="OrthoDB" id="5241784at2"/>
<dbReference type="CDD" id="cd16917">
    <property type="entry name" value="HATPase_UhpB-NarQ-NarX-like"/>
    <property type="match status" value="1"/>
</dbReference>
<keyword evidence="1" id="KW-0808">Transferase</keyword>
<dbReference type="InterPro" id="IPR036890">
    <property type="entry name" value="HATPase_C_sf"/>
</dbReference>
<dbReference type="GO" id="GO:0016020">
    <property type="term" value="C:membrane"/>
    <property type="evidence" value="ECO:0007669"/>
    <property type="project" value="InterPro"/>
</dbReference>
<evidence type="ECO:0000256" key="5">
    <source>
        <dbReference type="SAM" id="Phobius"/>
    </source>
</evidence>
<dbReference type="RefSeq" id="WP_110127996.1">
    <property type="nucleotide sequence ID" value="NZ_QHLY01000012.1"/>
</dbReference>
<dbReference type="Proteomes" id="UP000246722">
    <property type="component" value="Unassembled WGS sequence"/>
</dbReference>
<dbReference type="AlphaFoldDB" id="A0A317ZT76"/>
<feature type="transmembrane region" description="Helical" evidence="5">
    <location>
        <begin position="165"/>
        <end position="185"/>
    </location>
</feature>
<dbReference type="GO" id="GO:0000155">
    <property type="term" value="F:phosphorelay sensor kinase activity"/>
    <property type="evidence" value="ECO:0007669"/>
    <property type="project" value="InterPro"/>
</dbReference>
<feature type="transmembrane region" description="Helical" evidence="5">
    <location>
        <begin position="106"/>
        <end position="124"/>
    </location>
</feature>
<gene>
    <name evidence="7" type="ORF">CTB96_17075</name>
</gene>
<evidence type="ECO:0000256" key="3">
    <source>
        <dbReference type="ARBA" id="ARBA00023012"/>
    </source>
</evidence>
<dbReference type="Gene3D" id="1.20.5.1930">
    <property type="match status" value="1"/>
</dbReference>
<sequence>MTPTEQPAPGGTADLRMMRRSTVLTLGLVVLVGGFTQLLLGVTLPLTPRMILLTVLTLGAVGAALAAIPLLLRVAGEAAPTHPLVLALLGLAGAAWLLAVPAPFAGWGWAFLFALAGGVLSCLVHGWWKTTVVLGTYLVIAGGGVIGLLASPPVAPAGTDDTADLIVLGTLAVFTLMPLSAVWALQVVLRLETARQTAAELAVAKERLRFATDLHDIQGHNLQVIALKSELAERLLAARPEQAAREIADIRVIAQAALDDTRAVVNDYRTVTVAVEVRNAAAVLRSAGIRCEAHIETPGMSTAIGAVFAVAIREAATNVLRHSKATEATIELVLADTGEYRLTVSNNAAGPVRRGGTGLAGLAHRVAAQHGTVETSRTDDTFTLVVRVPTTDVAAAPGGALAGSPENVLPADGRAPVAPATRSVAGR</sequence>
<keyword evidence="5" id="KW-0472">Membrane</keyword>
<evidence type="ECO:0000259" key="6">
    <source>
        <dbReference type="Pfam" id="PF07730"/>
    </source>
</evidence>
<keyword evidence="5" id="KW-0812">Transmembrane</keyword>
<evidence type="ECO:0000256" key="2">
    <source>
        <dbReference type="ARBA" id="ARBA00022777"/>
    </source>
</evidence>
<feature type="transmembrane region" description="Helical" evidence="5">
    <location>
        <begin position="23"/>
        <end position="44"/>
    </location>
</feature>
<dbReference type="PANTHER" id="PTHR24421:SF63">
    <property type="entry name" value="SENSOR HISTIDINE KINASE DESK"/>
    <property type="match status" value="1"/>
</dbReference>
<protein>
    <recommendedName>
        <fullName evidence="6">Signal transduction histidine kinase subgroup 3 dimerisation and phosphoacceptor domain-containing protein</fullName>
    </recommendedName>
</protein>
<reference evidence="7 8" key="1">
    <citation type="submission" date="2018-05" db="EMBL/GenBank/DDBJ databases">
        <title>Genetic diversity of glacier-inhabiting Cryobacterium bacteria in China and description of Cryobacterium mengkeensis sp. nov. and Arthrobacter glacialis sp. nov.</title>
        <authorList>
            <person name="Liu Q."/>
            <person name="Xin Y.-H."/>
        </authorList>
    </citation>
    <scope>NUCLEOTIDE SEQUENCE [LARGE SCALE GENOMIC DNA]</scope>
    <source>
        <strain evidence="7 8">SK-1</strain>
    </source>
</reference>
<dbReference type="InterPro" id="IPR050482">
    <property type="entry name" value="Sensor_HK_TwoCompSys"/>
</dbReference>
<feature type="transmembrane region" description="Helical" evidence="5">
    <location>
        <begin position="131"/>
        <end position="150"/>
    </location>
</feature>
<dbReference type="GO" id="GO:0046983">
    <property type="term" value="F:protein dimerization activity"/>
    <property type="evidence" value="ECO:0007669"/>
    <property type="project" value="InterPro"/>
</dbReference>
<feature type="domain" description="Signal transduction histidine kinase subgroup 3 dimerisation and phosphoacceptor" evidence="6">
    <location>
        <begin position="206"/>
        <end position="271"/>
    </location>
</feature>
<keyword evidence="5" id="KW-1133">Transmembrane helix</keyword>
<dbReference type="EMBL" id="QHLY01000012">
    <property type="protein sequence ID" value="PXA68329.1"/>
    <property type="molecule type" value="Genomic_DNA"/>
</dbReference>
<keyword evidence="2" id="KW-0418">Kinase</keyword>
<accession>A0A317ZT76</accession>
<feature type="region of interest" description="Disordered" evidence="4">
    <location>
        <begin position="404"/>
        <end position="427"/>
    </location>
</feature>
<dbReference type="PANTHER" id="PTHR24421">
    <property type="entry name" value="NITRATE/NITRITE SENSOR PROTEIN NARX-RELATED"/>
    <property type="match status" value="1"/>
</dbReference>
<keyword evidence="3" id="KW-0902">Two-component regulatory system</keyword>